<dbReference type="EMBL" id="JAVFWL010000006">
    <property type="protein sequence ID" value="KAK6762687.1"/>
    <property type="molecule type" value="Genomic_DNA"/>
</dbReference>
<organism evidence="1 2">
    <name type="scientific">Necator americanus</name>
    <name type="common">Human hookworm</name>
    <dbReference type="NCBI Taxonomy" id="51031"/>
    <lineage>
        <taxon>Eukaryota</taxon>
        <taxon>Metazoa</taxon>
        <taxon>Ecdysozoa</taxon>
        <taxon>Nematoda</taxon>
        <taxon>Chromadorea</taxon>
        <taxon>Rhabditida</taxon>
        <taxon>Rhabditina</taxon>
        <taxon>Rhabditomorpha</taxon>
        <taxon>Strongyloidea</taxon>
        <taxon>Ancylostomatidae</taxon>
        <taxon>Bunostominae</taxon>
        <taxon>Necator</taxon>
    </lineage>
</organism>
<proteinExistence type="predicted"/>
<comment type="caution">
    <text evidence="1">The sequence shown here is derived from an EMBL/GenBank/DDBJ whole genome shotgun (WGS) entry which is preliminary data.</text>
</comment>
<protein>
    <submittedName>
        <fullName evidence="1">Uncharacterized protein</fullName>
    </submittedName>
</protein>
<gene>
    <name evidence="1" type="primary">Necator_chrX.g23576</name>
    <name evidence="1" type="ORF">RB195_023412</name>
</gene>
<evidence type="ECO:0000313" key="1">
    <source>
        <dbReference type="EMBL" id="KAK6762687.1"/>
    </source>
</evidence>
<name>A0ABR1EJ36_NECAM</name>
<dbReference type="Proteomes" id="UP001303046">
    <property type="component" value="Unassembled WGS sequence"/>
</dbReference>
<sequence length="130" mass="15353">MLPSRNLTNDTRDVRMESQLNCQIGARHRSFEINDAIFAKDCRGQKPIWTPGFINLYCSLWKRLSTRHVNQLRSRTDTTATKTFVDVFDLLLREQGRWCNAELLTRLNDRNASDHPTADYRWTHEELDTR</sequence>
<accession>A0ABR1EJ36</accession>
<evidence type="ECO:0000313" key="2">
    <source>
        <dbReference type="Proteomes" id="UP001303046"/>
    </source>
</evidence>
<reference evidence="1 2" key="1">
    <citation type="submission" date="2023-08" db="EMBL/GenBank/DDBJ databases">
        <title>A Necator americanus chromosomal reference genome.</title>
        <authorList>
            <person name="Ilik V."/>
            <person name="Petrzelkova K.J."/>
            <person name="Pardy F."/>
            <person name="Fuh T."/>
            <person name="Niatou-Singa F.S."/>
            <person name="Gouil Q."/>
            <person name="Baker L."/>
            <person name="Ritchie M.E."/>
            <person name="Jex A.R."/>
            <person name="Gazzola D."/>
            <person name="Li H."/>
            <person name="Toshio Fujiwara R."/>
            <person name="Zhan B."/>
            <person name="Aroian R.V."/>
            <person name="Pafco B."/>
            <person name="Schwarz E.M."/>
        </authorList>
    </citation>
    <scope>NUCLEOTIDE SEQUENCE [LARGE SCALE GENOMIC DNA]</scope>
    <source>
        <strain evidence="1 2">Aroian</strain>
        <tissue evidence="1">Whole animal</tissue>
    </source>
</reference>
<keyword evidence="2" id="KW-1185">Reference proteome</keyword>